<feature type="compositionally biased region" description="Basic residues" evidence="6">
    <location>
        <begin position="379"/>
        <end position="395"/>
    </location>
</feature>
<dbReference type="AlphaFoldDB" id="A0AAD9JKI5"/>
<dbReference type="GO" id="GO:0000981">
    <property type="term" value="F:DNA-binding transcription factor activity, RNA polymerase II-specific"/>
    <property type="evidence" value="ECO:0007669"/>
    <property type="project" value="TreeGrafter"/>
</dbReference>
<dbReference type="EMBL" id="JAODUP010000275">
    <property type="protein sequence ID" value="KAK2154160.1"/>
    <property type="molecule type" value="Genomic_DNA"/>
</dbReference>
<feature type="region of interest" description="Disordered" evidence="6">
    <location>
        <begin position="462"/>
        <end position="489"/>
    </location>
</feature>
<reference evidence="8" key="1">
    <citation type="journal article" date="2023" name="Mol. Biol. Evol.">
        <title>Third-Generation Sequencing Reveals the Adaptive Role of the Epigenome in Three Deep-Sea Polychaetes.</title>
        <authorList>
            <person name="Perez M."/>
            <person name="Aroh O."/>
            <person name="Sun Y."/>
            <person name="Lan Y."/>
            <person name="Juniper S.K."/>
            <person name="Young C.R."/>
            <person name="Angers B."/>
            <person name="Qian P.Y."/>
        </authorList>
    </citation>
    <scope>NUCLEOTIDE SEQUENCE</scope>
    <source>
        <strain evidence="8">P08H-3</strain>
    </source>
</reference>
<dbReference type="GO" id="GO:0005634">
    <property type="term" value="C:nucleus"/>
    <property type="evidence" value="ECO:0007669"/>
    <property type="project" value="TreeGrafter"/>
</dbReference>
<evidence type="ECO:0000256" key="1">
    <source>
        <dbReference type="ARBA" id="ARBA00022723"/>
    </source>
</evidence>
<evidence type="ECO:0000256" key="2">
    <source>
        <dbReference type="ARBA" id="ARBA00022737"/>
    </source>
</evidence>
<feature type="compositionally biased region" description="Low complexity" evidence="6">
    <location>
        <begin position="196"/>
        <end position="230"/>
    </location>
</feature>
<organism evidence="8 9">
    <name type="scientific">Paralvinella palmiformis</name>
    <dbReference type="NCBI Taxonomy" id="53620"/>
    <lineage>
        <taxon>Eukaryota</taxon>
        <taxon>Metazoa</taxon>
        <taxon>Spiralia</taxon>
        <taxon>Lophotrochozoa</taxon>
        <taxon>Annelida</taxon>
        <taxon>Polychaeta</taxon>
        <taxon>Sedentaria</taxon>
        <taxon>Canalipalpata</taxon>
        <taxon>Terebellida</taxon>
        <taxon>Terebelliformia</taxon>
        <taxon>Alvinellidae</taxon>
        <taxon>Paralvinella</taxon>
    </lineage>
</organism>
<dbReference type="PANTHER" id="PTHR24408">
    <property type="entry name" value="ZINC FINGER PROTEIN"/>
    <property type="match status" value="1"/>
</dbReference>
<gene>
    <name evidence="8" type="ORF">LSH36_275g05006</name>
</gene>
<feature type="compositionally biased region" description="Low complexity" evidence="6">
    <location>
        <begin position="419"/>
        <end position="434"/>
    </location>
</feature>
<feature type="compositionally biased region" description="Polar residues" evidence="6">
    <location>
        <begin position="275"/>
        <end position="296"/>
    </location>
</feature>
<evidence type="ECO:0000313" key="8">
    <source>
        <dbReference type="EMBL" id="KAK2154160.1"/>
    </source>
</evidence>
<feature type="non-terminal residue" evidence="8">
    <location>
        <position position="1"/>
    </location>
</feature>
<evidence type="ECO:0000256" key="4">
    <source>
        <dbReference type="ARBA" id="ARBA00022833"/>
    </source>
</evidence>
<feature type="region of interest" description="Disordered" evidence="6">
    <location>
        <begin position="567"/>
        <end position="595"/>
    </location>
</feature>
<dbReference type="GO" id="GO:0008270">
    <property type="term" value="F:zinc ion binding"/>
    <property type="evidence" value="ECO:0007669"/>
    <property type="project" value="UniProtKB-KW"/>
</dbReference>
<sequence length="725" mass="81286">MECPGSPPRVLFECDFCEGVFHTVRALRAHRYKVHGIESNAEVMVDIEHVACQMDAVNAYTEPDLTSEITIDWDECHVPRKFKHRVKQHKRPQHTLAIGKQKNKVTKKRQRPVVKKRRISLNKMPACFQAAQVEGKQAPDEKEPFEIDILKSIYGDVDACDSDLSGTNSFKKVPCDDSGKHFTRPEQNGESHHSDGSQSASSRSPSEPYDLSLPSKSHSPSSGSIQQASGCPDIPSVQTFQGSCPSTQEGLQHRGPIEDPVPPRTPDNKSKGNKSENGCSSDLSDSKASQHNSNKVTMFPECSHKKLPEIKLEPAQDEISNESSHRGKVRPNESLKEPHLITKHPSYQEVRFPYGRRSSTSSACQQPSIMNKVKDRVKSRTRTKARLKKNLHRTPGKIMSRRNCSLQPFTFRPTSTSDSPPHLSPITSLPTPSSDKPRVPKVRLKRQNSTEFKAYFIPCNGIQNNEVDDTDEDVGDSNEDIDDDDEEDDPIMPNLERQEDLMPILSDDVSNISSPSRPPPTLLEAGELCQKSNVNISEITSDMKPPVEHLQQTPTLKPSSDIKAISKVPMPNEIAGSTTDSQIKTDIKEEHLGDKQTEDDRSKMFICRFCGKIYKWLIHFRVHESKHAAGKMFHCRNCDFSAVDKTDVIQHCESLEHRMAGKTLIKWGQCTWLGDGDTSKVPVEPPPLVIKKPTVQRSQKKGKQKKQGCRKVRENSLDAAATERK</sequence>
<feature type="compositionally biased region" description="Polar residues" evidence="6">
    <location>
        <begin position="402"/>
        <end position="418"/>
    </location>
</feature>
<feature type="region of interest" description="Disordered" evidence="6">
    <location>
        <begin position="682"/>
        <end position="725"/>
    </location>
</feature>
<keyword evidence="9" id="KW-1185">Reference proteome</keyword>
<dbReference type="PROSITE" id="PS50157">
    <property type="entry name" value="ZINC_FINGER_C2H2_2"/>
    <property type="match status" value="2"/>
</dbReference>
<feature type="compositionally biased region" description="Basic residues" evidence="6">
    <location>
        <begin position="698"/>
        <end position="710"/>
    </location>
</feature>
<feature type="compositionally biased region" description="Basic and acidic residues" evidence="6">
    <location>
        <begin position="711"/>
        <end position="725"/>
    </location>
</feature>
<dbReference type="InterPro" id="IPR013087">
    <property type="entry name" value="Znf_C2H2_type"/>
</dbReference>
<feature type="compositionally biased region" description="Acidic residues" evidence="6">
    <location>
        <begin position="466"/>
        <end position="489"/>
    </location>
</feature>
<protein>
    <recommendedName>
        <fullName evidence="7">C2H2-type domain-containing protein</fullName>
    </recommendedName>
</protein>
<evidence type="ECO:0000313" key="9">
    <source>
        <dbReference type="Proteomes" id="UP001208570"/>
    </source>
</evidence>
<feature type="region of interest" description="Disordered" evidence="6">
    <location>
        <begin position="169"/>
        <end position="336"/>
    </location>
</feature>
<dbReference type="InterPro" id="IPR036236">
    <property type="entry name" value="Znf_C2H2_sf"/>
</dbReference>
<feature type="compositionally biased region" description="Basic and acidic residues" evidence="6">
    <location>
        <begin position="302"/>
        <end position="314"/>
    </location>
</feature>
<keyword evidence="3 5" id="KW-0863">Zinc-finger</keyword>
<feature type="compositionally biased region" description="Basic and acidic residues" evidence="6">
    <location>
        <begin position="583"/>
        <end position="595"/>
    </location>
</feature>
<evidence type="ECO:0000256" key="3">
    <source>
        <dbReference type="ARBA" id="ARBA00022771"/>
    </source>
</evidence>
<dbReference type="SMART" id="SM00355">
    <property type="entry name" value="ZnF_C2H2"/>
    <property type="match status" value="3"/>
</dbReference>
<proteinExistence type="predicted"/>
<keyword evidence="4" id="KW-0862">Zinc</keyword>
<evidence type="ECO:0000259" key="7">
    <source>
        <dbReference type="PROSITE" id="PS50157"/>
    </source>
</evidence>
<accession>A0AAD9JKI5</accession>
<dbReference type="Proteomes" id="UP001208570">
    <property type="component" value="Unassembled WGS sequence"/>
</dbReference>
<name>A0AAD9JKI5_9ANNE</name>
<evidence type="ECO:0000256" key="5">
    <source>
        <dbReference type="PROSITE-ProRule" id="PRU00042"/>
    </source>
</evidence>
<feature type="region of interest" description="Disordered" evidence="6">
    <location>
        <begin position="357"/>
        <end position="445"/>
    </location>
</feature>
<feature type="domain" description="C2H2-type" evidence="7">
    <location>
        <begin position="605"/>
        <end position="632"/>
    </location>
</feature>
<comment type="caution">
    <text evidence="8">The sequence shown here is derived from an EMBL/GenBank/DDBJ whole genome shotgun (WGS) entry which is preliminary data.</text>
</comment>
<dbReference type="SUPFAM" id="SSF57667">
    <property type="entry name" value="beta-beta-alpha zinc fingers"/>
    <property type="match status" value="1"/>
</dbReference>
<feature type="domain" description="C2H2-type" evidence="7">
    <location>
        <begin position="12"/>
        <end position="40"/>
    </location>
</feature>
<dbReference type="GO" id="GO:0043565">
    <property type="term" value="F:sequence-specific DNA binding"/>
    <property type="evidence" value="ECO:0007669"/>
    <property type="project" value="TreeGrafter"/>
</dbReference>
<dbReference type="PROSITE" id="PS00028">
    <property type="entry name" value="ZINC_FINGER_C2H2_1"/>
    <property type="match status" value="2"/>
</dbReference>
<dbReference type="Gene3D" id="3.30.160.60">
    <property type="entry name" value="Classic Zinc Finger"/>
    <property type="match status" value="1"/>
</dbReference>
<keyword evidence="1" id="KW-0479">Metal-binding</keyword>
<keyword evidence="2" id="KW-0677">Repeat</keyword>
<feature type="compositionally biased region" description="Basic and acidic residues" evidence="6">
    <location>
        <begin position="173"/>
        <end position="195"/>
    </location>
</feature>
<feature type="compositionally biased region" description="Polar residues" evidence="6">
    <location>
        <begin position="236"/>
        <end position="250"/>
    </location>
</feature>
<evidence type="ECO:0000256" key="6">
    <source>
        <dbReference type="SAM" id="MobiDB-lite"/>
    </source>
</evidence>
<feature type="compositionally biased region" description="Polar residues" evidence="6">
    <location>
        <begin position="357"/>
        <end position="369"/>
    </location>
</feature>
<dbReference type="PANTHER" id="PTHR24408:SF58">
    <property type="entry name" value="TRANSCRIPTION FACTOR (TFIIIA), PUTATIVE (AFU_ORTHOLOGUE AFUA_1G05150)-RELATED"/>
    <property type="match status" value="1"/>
</dbReference>